<dbReference type="AlphaFoldDB" id="A0A7L4UQP3"/>
<sequence length="150" mass="17079">MSGKAKKYQRIYAQLEQLFEATDYLPSRMATVVAVLHHKMKDFYWTGFYMLNNGELLVHNYQGPLACQKLKKDLGVCWASINQEKTLIVDNVHQFDGHIACSSLTNSEIVVPFKIDGEIIGCLDIDSKQYAHFDEDDAKGLEKILHLIAE</sequence>
<dbReference type="Proteomes" id="UP000251835">
    <property type="component" value="Unassembled WGS sequence"/>
</dbReference>
<dbReference type="OrthoDB" id="9796252at2"/>
<evidence type="ECO:0000259" key="2">
    <source>
        <dbReference type="Pfam" id="PF13185"/>
    </source>
</evidence>
<dbReference type="Gene3D" id="3.30.450.40">
    <property type="match status" value="1"/>
</dbReference>
<dbReference type="EMBL" id="QENZ01000005">
    <property type="protein sequence ID" value="PVX50060.1"/>
    <property type="molecule type" value="Genomic_DNA"/>
</dbReference>
<feature type="domain" description="GAF" evidence="2">
    <location>
        <begin position="46"/>
        <end position="149"/>
    </location>
</feature>
<evidence type="ECO:0000313" key="4">
    <source>
        <dbReference type="Proteomes" id="UP000251835"/>
    </source>
</evidence>
<organism evidence="3 4">
    <name type="scientific">Balneicella halophila</name>
    <dbReference type="NCBI Taxonomy" id="1537566"/>
    <lineage>
        <taxon>Bacteria</taxon>
        <taxon>Pseudomonadati</taxon>
        <taxon>Bacteroidota</taxon>
        <taxon>Bacteroidia</taxon>
        <taxon>Bacteroidales</taxon>
        <taxon>Balneicellaceae</taxon>
        <taxon>Balneicella</taxon>
    </lineage>
</organism>
<evidence type="ECO:0000313" key="3">
    <source>
        <dbReference type="EMBL" id="PVX50060.1"/>
    </source>
</evidence>
<comment type="similarity">
    <text evidence="1">Belongs to the free Met sulfoxide reductase family.</text>
</comment>
<dbReference type="InterPro" id="IPR003018">
    <property type="entry name" value="GAF"/>
</dbReference>
<proteinExistence type="inferred from homology"/>
<dbReference type="InterPro" id="IPR029016">
    <property type="entry name" value="GAF-like_dom_sf"/>
</dbReference>
<dbReference type="Pfam" id="PF13185">
    <property type="entry name" value="GAF_2"/>
    <property type="match status" value="1"/>
</dbReference>
<dbReference type="PANTHER" id="PTHR21021:SF15">
    <property type="entry name" value="FREE METHIONINE-R-SULFOXIDE REDUCTASE"/>
    <property type="match status" value="1"/>
</dbReference>
<evidence type="ECO:0000256" key="1">
    <source>
        <dbReference type="ARBA" id="ARBA00038454"/>
    </source>
</evidence>
<gene>
    <name evidence="3" type="ORF">C7377_1708</name>
</gene>
<comment type="caution">
    <text evidence="3">The sequence shown here is derived from an EMBL/GenBank/DDBJ whole genome shotgun (WGS) entry which is preliminary data.</text>
</comment>
<dbReference type="PANTHER" id="PTHR21021">
    <property type="entry name" value="GAF/PUTATIVE CYTOSKELETAL PROTEIN"/>
    <property type="match status" value="1"/>
</dbReference>
<keyword evidence="4" id="KW-1185">Reference proteome</keyword>
<name>A0A7L4UQP3_BALHA</name>
<dbReference type="GO" id="GO:0033745">
    <property type="term" value="F:L-methionine-(R)-S-oxide reductase activity"/>
    <property type="evidence" value="ECO:0007669"/>
    <property type="project" value="TreeGrafter"/>
</dbReference>
<protein>
    <submittedName>
        <fullName evidence="3">GAF domain-containing protein</fullName>
    </submittedName>
</protein>
<accession>A0A7L4UQP3</accession>
<dbReference type="SUPFAM" id="SSF55781">
    <property type="entry name" value="GAF domain-like"/>
    <property type="match status" value="1"/>
</dbReference>
<reference evidence="3 4" key="1">
    <citation type="submission" date="2018-05" db="EMBL/GenBank/DDBJ databases">
        <title>Genomic Encyclopedia of Type Strains, Phase IV (KMG-IV): sequencing the most valuable type-strain genomes for metagenomic binning, comparative biology and taxonomic classification.</title>
        <authorList>
            <person name="Goeker M."/>
        </authorList>
    </citation>
    <scope>NUCLEOTIDE SEQUENCE [LARGE SCALE GENOMIC DNA]</scope>
    <source>
        <strain evidence="3 4">DSM 28579</strain>
    </source>
</reference>
<dbReference type="RefSeq" id="WP_116496920.1">
    <property type="nucleotide sequence ID" value="NZ_QENZ01000005.1"/>
</dbReference>
<dbReference type="InterPro" id="IPR051330">
    <property type="entry name" value="Phosphatase_reg/MetRdx"/>
</dbReference>
<dbReference type="GO" id="GO:0005829">
    <property type="term" value="C:cytosol"/>
    <property type="evidence" value="ECO:0007669"/>
    <property type="project" value="TreeGrafter"/>
</dbReference>